<dbReference type="PANTHER" id="PTHR44688:SF16">
    <property type="entry name" value="DNA-BINDING TRANSCRIPTIONAL ACTIVATOR DEVR_DOSR"/>
    <property type="match status" value="1"/>
</dbReference>
<dbReference type="InterPro" id="IPR000792">
    <property type="entry name" value="Tscrpt_reg_LuxR_C"/>
</dbReference>
<keyword evidence="2 5" id="KW-0238">DNA-binding</keyword>
<name>A0ABU1JZ74_9PROT</name>
<dbReference type="RefSeq" id="WP_309801298.1">
    <property type="nucleotide sequence ID" value="NZ_JAVDPW010000014.1"/>
</dbReference>
<dbReference type="EMBL" id="JAVDPW010000014">
    <property type="protein sequence ID" value="MDR6293923.1"/>
    <property type="molecule type" value="Genomic_DNA"/>
</dbReference>
<sequence>MPDDHQLAGLIGQTYDAAIGDEDWTRVLDRLLGLFDARTGLLARSFVPMHDLVIIGIDEACIPQYRAHYQQRDPIRPMMPAPDGSIFTNFMLVPEAAYMRSEFYSDMLAPRDMHAGLFWMDPAGSDRTDTLSMWRPRSRPAWDEAQVRALRAIAPHLRRAMGIERRIAGAAARRTAVRLARGPSPLTRRERECLARVARGVSSKGIARELDLSTYTINEYVESAMRKLRASSRTEAVATAMVLGLLDT</sequence>
<dbReference type="GO" id="GO:0003677">
    <property type="term" value="F:DNA binding"/>
    <property type="evidence" value="ECO:0007669"/>
    <property type="project" value="UniProtKB-KW"/>
</dbReference>
<accession>A0ABU1JZ74</accession>
<dbReference type="Pfam" id="PF00196">
    <property type="entry name" value="GerE"/>
    <property type="match status" value="1"/>
</dbReference>
<feature type="domain" description="HTH luxR-type" evidence="4">
    <location>
        <begin position="179"/>
        <end position="244"/>
    </location>
</feature>
<organism evidence="5 6">
    <name type="scientific">Inquilinus ginsengisoli</name>
    <dbReference type="NCBI Taxonomy" id="363840"/>
    <lineage>
        <taxon>Bacteria</taxon>
        <taxon>Pseudomonadati</taxon>
        <taxon>Pseudomonadota</taxon>
        <taxon>Alphaproteobacteria</taxon>
        <taxon>Rhodospirillales</taxon>
        <taxon>Rhodospirillaceae</taxon>
        <taxon>Inquilinus</taxon>
    </lineage>
</organism>
<proteinExistence type="predicted"/>
<evidence type="ECO:0000256" key="2">
    <source>
        <dbReference type="ARBA" id="ARBA00023125"/>
    </source>
</evidence>
<dbReference type="PROSITE" id="PS00622">
    <property type="entry name" value="HTH_LUXR_1"/>
    <property type="match status" value="1"/>
</dbReference>
<evidence type="ECO:0000313" key="6">
    <source>
        <dbReference type="Proteomes" id="UP001262410"/>
    </source>
</evidence>
<keyword evidence="3" id="KW-0804">Transcription</keyword>
<dbReference type="Gene3D" id="1.10.10.10">
    <property type="entry name" value="Winged helix-like DNA-binding domain superfamily/Winged helix DNA-binding domain"/>
    <property type="match status" value="1"/>
</dbReference>
<evidence type="ECO:0000259" key="4">
    <source>
        <dbReference type="PROSITE" id="PS50043"/>
    </source>
</evidence>
<dbReference type="PROSITE" id="PS50043">
    <property type="entry name" value="HTH_LUXR_2"/>
    <property type="match status" value="1"/>
</dbReference>
<gene>
    <name evidence="5" type="ORF">E9232_006476</name>
</gene>
<dbReference type="Proteomes" id="UP001262410">
    <property type="component" value="Unassembled WGS sequence"/>
</dbReference>
<evidence type="ECO:0000256" key="3">
    <source>
        <dbReference type="ARBA" id="ARBA00023163"/>
    </source>
</evidence>
<dbReference type="InterPro" id="IPR036388">
    <property type="entry name" value="WH-like_DNA-bd_sf"/>
</dbReference>
<evidence type="ECO:0000256" key="1">
    <source>
        <dbReference type="ARBA" id="ARBA00023015"/>
    </source>
</evidence>
<dbReference type="SUPFAM" id="SSF46894">
    <property type="entry name" value="C-terminal effector domain of the bipartite response regulators"/>
    <property type="match status" value="1"/>
</dbReference>
<dbReference type="CDD" id="cd06170">
    <property type="entry name" value="LuxR_C_like"/>
    <property type="match status" value="1"/>
</dbReference>
<dbReference type="SMART" id="SM00421">
    <property type="entry name" value="HTH_LUXR"/>
    <property type="match status" value="1"/>
</dbReference>
<comment type="caution">
    <text evidence="5">The sequence shown here is derived from an EMBL/GenBank/DDBJ whole genome shotgun (WGS) entry which is preliminary data.</text>
</comment>
<protein>
    <submittedName>
        <fullName evidence="5">DNA-binding CsgD family transcriptional regulator</fullName>
    </submittedName>
</protein>
<keyword evidence="1" id="KW-0805">Transcription regulation</keyword>
<reference evidence="5 6" key="1">
    <citation type="submission" date="2023-07" db="EMBL/GenBank/DDBJ databases">
        <title>Sorghum-associated microbial communities from plants grown in Nebraska, USA.</title>
        <authorList>
            <person name="Schachtman D."/>
        </authorList>
    </citation>
    <scope>NUCLEOTIDE SEQUENCE [LARGE SCALE GENOMIC DNA]</scope>
    <source>
        <strain evidence="5 6">584</strain>
    </source>
</reference>
<dbReference type="PANTHER" id="PTHR44688">
    <property type="entry name" value="DNA-BINDING TRANSCRIPTIONAL ACTIVATOR DEVR_DOSR"/>
    <property type="match status" value="1"/>
</dbReference>
<evidence type="ECO:0000313" key="5">
    <source>
        <dbReference type="EMBL" id="MDR6293923.1"/>
    </source>
</evidence>
<keyword evidence="6" id="KW-1185">Reference proteome</keyword>
<dbReference type="PRINTS" id="PR00038">
    <property type="entry name" value="HTHLUXR"/>
</dbReference>
<dbReference type="InterPro" id="IPR016032">
    <property type="entry name" value="Sig_transdc_resp-reg_C-effctor"/>
</dbReference>